<accession>A0A699T377</accession>
<name>A0A699T377_TANCI</name>
<feature type="compositionally biased region" description="Acidic residues" evidence="2">
    <location>
        <begin position="11"/>
        <end position="26"/>
    </location>
</feature>
<dbReference type="AlphaFoldDB" id="A0A699T377"/>
<evidence type="ECO:0000313" key="3">
    <source>
        <dbReference type="EMBL" id="GFD03893.1"/>
    </source>
</evidence>
<gene>
    <name evidence="3" type="ORF">Tci_875862</name>
</gene>
<feature type="non-terminal residue" evidence="3">
    <location>
        <position position="171"/>
    </location>
</feature>
<proteinExistence type="predicted"/>
<organism evidence="3">
    <name type="scientific">Tanacetum cinerariifolium</name>
    <name type="common">Dalmatian daisy</name>
    <name type="synonym">Chrysanthemum cinerariifolium</name>
    <dbReference type="NCBI Taxonomy" id="118510"/>
    <lineage>
        <taxon>Eukaryota</taxon>
        <taxon>Viridiplantae</taxon>
        <taxon>Streptophyta</taxon>
        <taxon>Embryophyta</taxon>
        <taxon>Tracheophyta</taxon>
        <taxon>Spermatophyta</taxon>
        <taxon>Magnoliopsida</taxon>
        <taxon>eudicotyledons</taxon>
        <taxon>Gunneridae</taxon>
        <taxon>Pentapetalae</taxon>
        <taxon>asterids</taxon>
        <taxon>campanulids</taxon>
        <taxon>Asterales</taxon>
        <taxon>Asteraceae</taxon>
        <taxon>Asteroideae</taxon>
        <taxon>Anthemideae</taxon>
        <taxon>Anthemidinae</taxon>
        <taxon>Tanacetum</taxon>
    </lineage>
</organism>
<comment type="caution">
    <text evidence="3">The sequence shown here is derived from an EMBL/GenBank/DDBJ whole genome shotgun (WGS) entry which is preliminary data.</text>
</comment>
<dbReference type="EMBL" id="BKCJ011207974">
    <property type="protein sequence ID" value="GFD03893.1"/>
    <property type="molecule type" value="Genomic_DNA"/>
</dbReference>
<feature type="region of interest" description="Disordered" evidence="2">
    <location>
        <begin position="1"/>
        <end position="120"/>
    </location>
</feature>
<feature type="coiled-coil region" evidence="1">
    <location>
        <begin position="128"/>
        <end position="162"/>
    </location>
</feature>
<reference evidence="3" key="1">
    <citation type="journal article" date="2019" name="Sci. Rep.">
        <title>Draft genome of Tanacetum cinerariifolium, the natural source of mosquito coil.</title>
        <authorList>
            <person name="Yamashiro T."/>
            <person name="Shiraishi A."/>
            <person name="Satake H."/>
            <person name="Nakayama K."/>
        </authorList>
    </citation>
    <scope>NUCLEOTIDE SEQUENCE</scope>
</reference>
<feature type="non-terminal residue" evidence="3">
    <location>
        <position position="1"/>
    </location>
</feature>
<evidence type="ECO:0000256" key="2">
    <source>
        <dbReference type="SAM" id="MobiDB-lite"/>
    </source>
</evidence>
<protein>
    <submittedName>
        <fullName evidence="3">Uncharacterized protein</fullName>
    </submittedName>
</protein>
<feature type="compositionally biased region" description="Low complexity" evidence="2">
    <location>
        <begin position="97"/>
        <end position="108"/>
    </location>
</feature>
<sequence length="171" mass="18929">QAKGQKGTDTDTLDEDQVGSDPDETFEGQARPDPANAGNEERSISSHMAHAGSDRERMDLDGSEISPHPFTSPQPFTLPQPSRKPVSLKVHKQFKSTTTDTTTTTTTTVPPPQAQQQSTAEAMMVKCIDELEHILADLIQVNKNMEERLDKHRACLHTLEQLDIVVWCGPR</sequence>
<keyword evidence="1" id="KW-0175">Coiled coil</keyword>
<evidence type="ECO:0000256" key="1">
    <source>
        <dbReference type="SAM" id="Coils"/>
    </source>
</evidence>